<comment type="caution">
    <text evidence="2">The sequence shown here is derived from an EMBL/GenBank/DDBJ whole genome shotgun (WGS) entry which is preliminary data.</text>
</comment>
<evidence type="ECO:0000259" key="1">
    <source>
        <dbReference type="Pfam" id="PF02627"/>
    </source>
</evidence>
<dbReference type="Pfam" id="PF02627">
    <property type="entry name" value="CMD"/>
    <property type="match status" value="1"/>
</dbReference>
<gene>
    <name evidence="2" type="ORF">GCM10020369_16400</name>
</gene>
<organism evidence="2 3">
    <name type="scientific">Cryptosporangium minutisporangium</name>
    <dbReference type="NCBI Taxonomy" id="113569"/>
    <lineage>
        <taxon>Bacteria</taxon>
        <taxon>Bacillati</taxon>
        <taxon>Actinomycetota</taxon>
        <taxon>Actinomycetes</taxon>
        <taxon>Cryptosporangiales</taxon>
        <taxon>Cryptosporangiaceae</taxon>
        <taxon>Cryptosporangium</taxon>
    </lineage>
</organism>
<proteinExistence type="predicted"/>
<evidence type="ECO:0000313" key="3">
    <source>
        <dbReference type="Proteomes" id="UP001501676"/>
    </source>
</evidence>
<sequence length="196" mass="21728">MSRIPPIPPAEWSPELRTFITEFRDTVRAGKPSEGRPNGANLLGVLANHPALTTAFLQFNGHLLYGSPLPGRYRELLVLRVAWLRRCDYEWAQHVVQADGVGLDDAEIDRVGEGPDAPGWTPVERALLSAADELLSDGTIGDDTWRALSGEFDERQLIDLVFAVGTYDMLAKAMRTFGVELDADLEPYLRGIRAVR</sequence>
<dbReference type="InterPro" id="IPR003779">
    <property type="entry name" value="CMD-like"/>
</dbReference>
<dbReference type="EMBL" id="BAAAYN010000011">
    <property type="protein sequence ID" value="GAA3384923.1"/>
    <property type="molecule type" value="Genomic_DNA"/>
</dbReference>
<dbReference type="PANTHER" id="PTHR34846:SF5">
    <property type="entry name" value="CARBOXYMUCONOLACTONE DECARBOXYLASE-LIKE DOMAIN-CONTAINING PROTEIN"/>
    <property type="match status" value="1"/>
</dbReference>
<accession>A0ABP6ST58</accession>
<reference evidence="3" key="1">
    <citation type="journal article" date="2019" name="Int. J. Syst. Evol. Microbiol.">
        <title>The Global Catalogue of Microorganisms (GCM) 10K type strain sequencing project: providing services to taxonomists for standard genome sequencing and annotation.</title>
        <authorList>
            <consortium name="The Broad Institute Genomics Platform"/>
            <consortium name="The Broad Institute Genome Sequencing Center for Infectious Disease"/>
            <person name="Wu L."/>
            <person name="Ma J."/>
        </authorList>
    </citation>
    <scope>NUCLEOTIDE SEQUENCE [LARGE SCALE GENOMIC DNA]</scope>
    <source>
        <strain evidence="3">JCM 9458</strain>
    </source>
</reference>
<protein>
    <submittedName>
        <fullName evidence="2">Carboxymuconolactone decarboxylase family protein</fullName>
    </submittedName>
</protein>
<dbReference type="PANTHER" id="PTHR34846">
    <property type="entry name" value="4-CARBOXYMUCONOLACTONE DECARBOXYLASE FAMILY PROTEIN (AFU_ORTHOLOGUE AFUA_6G11590)"/>
    <property type="match status" value="1"/>
</dbReference>
<name>A0ABP6ST58_9ACTN</name>
<dbReference type="SUPFAM" id="SSF69118">
    <property type="entry name" value="AhpD-like"/>
    <property type="match status" value="1"/>
</dbReference>
<feature type="domain" description="Carboxymuconolactone decarboxylase-like" evidence="1">
    <location>
        <begin position="50"/>
        <end position="133"/>
    </location>
</feature>
<dbReference type="Gene3D" id="1.20.1290.10">
    <property type="entry name" value="AhpD-like"/>
    <property type="match status" value="1"/>
</dbReference>
<dbReference type="Proteomes" id="UP001501676">
    <property type="component" value="Unassembled WGS sequence"/>
</dbReference>
<keyword evidence="3" id="KW-1185">Reference proteome</keyword>
<evidence type="ECO:0000313" key="2">
    <source>
        <dbReference type="EMBL" id="GAA3384923.1"/>
    </source>
</evidence>
<dbReference type="InterPro" id="IPR029032">
    <property type="entry name" value="AhpD-like"/>
</dbReference>
<dbReference type="RefSeq" id="WP_345727391.1">
    <property type="nucleotide sequence ID" value="NZ_BAAAYN010000011.1"/>
</dbReference>